<reference evidence="17" key="3">
    <citation type="submission" date="2025-09" db="UniProtKB">
        <authorList>
            <consortium name="Ensembl"/>
        </authorList>
    </citation>
    <scope>IDENTIFICATION</scope>
    <source>
        <strain evidence="17">Guanapo</strain>
    </source>
</reference>
<dbReference type="InterPro" id="IPR036959">
    <property type="entry name" value="Peptidase_C12_UCH_sf"/>
</dbReference>
<comment type="similarity">
    <text evidence="3 14 15">Belongs to the peptidase C12 family.</text>
</comment>
<keyword evidence="7 14" id="KW-0645">Protease</keyword>
<comment type="catalytic activity">
    <reaction evidence="1 14 15">
        <text>Thiol-dependent hydrolysis of ester, thioester, amide, peptide and isopeptide bonds formed by the C-terminal Gly of ubiquitin (a 76-residue protein attached to proteins as an intracellular targeting signal).</text>
        <dbReference type="EC" id="3.4.19.12"/>
    </reaction>
</comment>
<dbReference type="Gene3D" id="3.40.532.10">
    <property type="entry name" value="Peptidase C12, ubiquitin carboxyl-terminal hydrolase"/>
    <property type="match status" value="1"/>
</dbReference>
<evidence type="ECO:0000256" key="15">
    <source>
        <dbReference type="RuleBase" id="RU361215"/>
    </source>
</evidence>
<evidence type="ECO:0000256" key="11">
    <source>
        <dbReference type="ARBA" id="ARBA00055560"/>
    </source>
</evidence>
<organism evidence="17 18">
    <name type="scientific">Poecilia reticulata</name>
    <name type="common">Guppy</name>
    <name type="synonym">Acanthophacelus reticulatus</name>
    <dbReference type="NCBI Taxonomy" id="8081"/>
    <lineage>
        <taxon>Eukaryota</taxon>
        <taxon>Metazoa</taxon>
        <taxon>Chordata</taxon>
        <taxon>Craniata</taxon>
        <taxon>Vertebrata</taxon>
        <taxon>Euteleostomi</taxon>
        <taxon>Actinopterygii</taxon>
        <taxon>Neopterygii</taxon>
        <taxon>Teleostei</taxon>
        <taxon>Neoteleostei</taxon>
        <taxon>Acanthomorphata</taxon>
        <taxon>Ovalentaria</taxon>
        <taxon>Atherinomorphae</taxon>
        <taxon>Cyprinodontiformes</taxon>
        <taxon>Poeciliidae</taxon>
        <taxon>Poeciliinae</taxon>
        <taxon>Poecilia</taxon>
    </lineage>
</organism>
<keyword evidence="8 14" id="KW-0833">Ubl conjugation pathway</keyword>
<dbReference type="AlphaFoldDB" id="A0A3P9NI56"/>
<dbReference type="GeneTree" id="ENSGT00940000154925"/>
<feature type="active site" description="Nucleophile" evidence="14">
    <location>
        <position position="71"/>
    </location>
</feature>
<comment type="subcellular location">
    <subcellularLocation>
        <location evidence="2">Cytoplasm</location>
    </subcellularLocation>
</comment>
<keyword evidence="18" id="KW-1185">Reference proteome</keyword>
<evidence type="ECO:0000256" key="3">
    <source>
        <dbReference type="ARBA" id="ARBA00009326"/>
    </source>
</evidence>
<keyword evidence="9 14" id="KW-0378">Hydrolase</keyword>
<evidence type="ECO:0000256" key="12">
    <source>
        <dbReference type="ARBA" id="ARBA00062672"/>
    </source>
</evidence>
<reference evidence="17" key="2">
    <citation type="submission" date="2025-08" db="UniProtKB">
        <authorList>
            <consortium name="Ensembl"/>
        </authorList>
    </citation>
    <scope>IDENTIFICATION</scope>
    <source>
        <strain evidence="17">Guanapo</strain>
    </source>
</reference>
<feature type="active site" description="Proton donor" evidence="14">
    <location>
        <position position="129"/>
    </location>
</feature>
<evidence type="ECO:0000256" key="7">
    <source>
        <dbReference type="ARBA" id="ARBA00022670"/>
    </source>
</evidence>
<keyword evidence="5" id="KW-0963">Cytoplasm</keyword>
<sequence>MKPSWQFGDVYGLDPELLSLVPRPVCAVLLLFPVTEKYEAFKQEEEERLKGQGHGVSPDVYFIKQTIGNACGTIGLIHAVANNQAHLQFEADSPLKKFLEQTAKMTPEERATFLEKDEAPSLDEKVNLHFIAFVNVGGQLYELDGRKPFPVVHGKTTEDTLLEDAVEVCKVFMARDPQEVRFTIIALSKDSF</sequence>
<dbReference type="GO" id="GO:0016579">
    <property type="term" value="P:protein deubiquitination"/>
    <property type="evidence" value="ECO:0007669"/>
    <property type="project" value="TreeGrafter"/>
</dbReference>
<evidence type="ECO:0000256" key="9">
    <source>
        <dbReference type="ARBA" id="ARBA00022801"/>
    </source>
</evidence>
<comment type="subunit">
    <text evidence="12">Preferentially binds diubiquitin; the interaction does not hydrolyze diubiquitin but, in vitro, inhibits the hydrolyzing activity on other substrates.</text>
</comment>
<evidence type="ECO:0000256" key="8">
    <source>
        <dbReference type="ARBA" id="ARBA00022786"/>
    </source>
</evidence>
<keyword evidence="6" id="KW-0597">Phosphoprotein</keyword>
<dbReference type="PANTHER" id="PTHR10589:SF24">
    <property type="entry name" value="UBIQUITIN CARBOXYL-TERMINAL HYDROLASE ISOZYME L3"/>
    <property type="match status" value="1"/>
</dbReference>
<dbReference type="Ensembl" id="ENSPRET00000009376.1">
    <property type="protein sequence ID" value="ENSPREP00000009265.1"/>
    <property type="gene ID" value="ENSPREG00000006257.1"/>
</dbReference>
<accession>A0A3P9NI56</accession>
<dbReference type="Bgee" id="ENSPREG00000006257">
    <property type="expression patterns" value="Expressed in head and 1 other cell type or tissue"/>
</dbReference>
<keyword evidence="10 14" id="KW-0788">Thiol protease</keyword>
<dbReference type="GO" id="GO:0004843">
    <property type="term" value="F:cysteine-type deubiquitinase activity"/>
    <property type="evidence" value="ECO:0007669"/>
    <property type="project" value="UniProtKB-UniRule"/>
</dbReference>
<comment type="function">
    <text evidence="11">Ubiquitin-protein hydrolase is involved both in the processing of ubiquitin precursors and of ubiquitinated proteins. This enzyme is a thiol protease that recognizes and hydrolyzes a peptide bond at the C-terminal glycine of ubiquitin.</text>
</comment>
<evidence type="ECO:0000256" key="10">
    <source>
        <dbReference type="ARBA" id="ARBA00022807"/>
    </source>
</evidence>
<evidence type="ECO:0000256" key="5">
    <source>
        <dbReference type="ARBA" id="ARBA00022490"/>
    </source>
</evidence>
<evidence type="ECO:0000313" key="18">
    <source>
        <dbReference type="Proteomes" id="UP000242638"/>
    </source>
</evidence>
<dbReference type="PRINTS" id="PR00707">
    <property type="entry name" value="UBCTHYDRLASE"/>
</dbReference>
<dbReference type="CDD" id="cd09616">
    <property type="entry name" value="Peptidase_C12_UCH_L1_L3"/>
    <property type="match status" value="1"/>
</dbReference>
<dbReference type="FunFam" id="3.40.532.10:FF:000006">
    <property type="entry name" value="Ubiquitin carboxyl-terminal hydrolase"/>
    <property type="match status" value="1"/>
</dbReference>
<evidence type="ECO:0000256" key="4">
    <source>
        <dbReference type="ARBA" id="ARBA00012759"/>
    </source>
</evidence>
<protein>
    <recommendedName>
        <fullName evidence="13 15">Ubiquitin carboxyl-terminal hydrolase</fullName>
        <ecNumber evidence="4 15">3.4.19.12</ecNumber>
    </recommendedName>
</protein>
<dbReference type="PROSITE" id="PS52048">
    <property type="entry name" value="UCH_DOMAIN"/>
    <property type="match status" value="1"/>
</dbReference>
<evidence type="ECO:0000256" key="14">
    <source>
        <dbReference type="PROSITE-ProRule" id="PRU01393"/>
    </source>
</evidence>
<evidence type="ECO:0000259" key="16">
    <source>
        <dbReference type="PROSITE" id="PS52048"/>
    </source>
</evidence>
<evidence type="ECO:0000256" key="13">
    <source>
        <dbReference type="ARBA" id="ARBA00073226"/>
    </source>
</evidence>
<dbReference type="GO" id="GO:0005737">
    <property type="term" value="C:cytoplasm"/>
    <property type="evidence" value="ECO:0007669"/>
    <property type="project" value="UniProtKB-SubCell"/>
</dbReference>
<feature type="domain" description="UCH catalytic" evidence="16">
    <location>
        <begin position="1"/>
        <end position="189"/>
    </location>
</feature>
<dbReference type="InterPro" id="IPR001578">
    <property type="entry name" value="Peptidase_C12_UCH"/>
</dbReference>
<dbReference type="SUPFAM" id="SSF54001">
    <property type="entry name" value="Cysteine proteinases"/>
    <property type="match status" value="1"/>
</dbReference>
<feature type="site" description="Important for enzyme activity" evidence="14">
    <location>
        <position position="144"/>
    </location>
</feature>
<dbReference type="PROSITE" id="PS00140">
    <property type="entry name" value="UCH_1"/>
    <property type="match status" value="1"/>
</dbReference>
<dbReference type="GO" id="GO:0006511">
    <property type="term" value="P:ubiquitin-dependent protein catabolic process"/>
    <property type="evidence" value="ECO:0007669"/>
    <property type="project" value="UniProtKB-UniRule"/>
</dbReference>
<dbReference type="Pfam" id="PF01088">
    <property type="entry name" value="Peptidase_C12"/>
    <property type="match status" value="1"/>
</dbReference>
<dbReference type="Proteomes" id="UP000242638">
    <property type="component" value="Unassembled WGS sequence"/>
</dbReference>
<dbReference type="EC" id="3.4.19.12" evidence="4 15"/>
<evidence type="ECO:0000313" key="17">
    <source>
        <dbReference type="Ensembl" id="ENSPREP00000009265.1"/>
    </source>
</evidence>
<dbReference type="InterPro" id="IPR038765">
    <property type="entry name" value="Papain-like_cys_pep_sf"/>
</dbReference>
<dbReference type="PANTHER" id="PTHR10589">
    <property type="entry name" value="UBIQUITIN CARBOXYL-TERMINAL HYDROLASE"/>
    <property type="match status" value="1"/>
</dbReference>
<evidence type="ECO:0000256" key="1">
    <source>
        <dbReference type="ARBA" id="ARBA00000707"/>
    </source>
</evidence>
<name>A0A3P9NI56_POERE</name>
<evidence type="ECO:0000256" key="6">
    <source>
        <dbReference type="ARBA" id="ARBA00022553"/>
    </source>
</evidence>
<evidence type="ECO:0000256" key="2">
    <source>
        <dbReference type="ARBA" id="ARBA00004496"/>
    </source>
</evidence>
<feature type="site" description="Transition state stabilizer" evidence="14">
    <location>
        <position position="65"/>
    </location>
</feature>
<reference evidence="18" key="1">
    <citation type="submission" date="2013-11" db="EMBL/GenBank/DDBJ databases">
        <title>The genomic landscape of the Guanapo guppy.</title>
        <authorList>
            <person name="Kuenstner A."/>
            <person name="Dreyer C."/>
        </authorList>
    </citation>
    <scope>NUCLEOTIDE SEQUENCE</scope>
    <source>
        <strain evidence="18">Guanapo</strain>
    </source>
</reference>
<proteinExistence type="inferred from homology"/>
<dbReference type="InterPro" id="IPR057254">
    <property type="entry name" value="UCH_AS"/>
</dbReference>